<reference evidence="2 3" key="1">
    <citation type="journal article" date="2020" name="ISME J.">
        <title>Uncovering the hidden diversity of litter-decomposition mechanisms in mushroom-forming fungi.</title>
        <authorList>
            <person name="Floudas D."/>
            <person name="Bentzer J."/>
            <person name="Ahren D."/>
            <person name="Johansson T."/>
            <person name="Persson P."/>
            <person name="Tunlid A."/>
        </authorList>
    </citation>
    <scope>NUCLEOTIDE SEQUENCE [LARGE SCALE GENOMIC DNA]</scope>
    <source>
        <strain evidence="2 3">CBS 101986</strain>
    </source>
</reference>
<sequence>MTSTSSPTATVASAHDNEGKAEKGQDTAIAELARPQHEFTKDFGFLPIPRRLRYDPDTPPHFGLALNIAFGFASTFSEYYQQSGSS</sequence>
<comment type="caution">
    <text evidence="2">The sequence shown here is derived from an EMBL/GenBank/DDBJ whole genome shotgun (WGS) entry which is preliminary data.</text>
</comment>
<evidence type="ECO:0000256" key="1">
    <source>
        <dbReference type="SAM" id="MobiDB-lite"/>
    </source>
</evidence>
<dbReference type="OrthoDB" id="3263391at2759"/>
<name>A0A8H5B2K1_9AGAR</name>
<accession>A0A8H5B2K1</accession>
<feature type="compositionally biased region" description="Low complexity" evidence="1">
    <location>
        <begin position="1"/>
        <end position="14"/>
    </location>
</feature>
<dbReference type="Proteomes" id="UP000567179">
    <property type="component" value="Unassembled WGS sequence"/>
</dbReference>
<organism evidence="2 3">
    <name type="scientific">Psilocybe cf. subviscida</name>
    <dbReference type="NCBI Taxonomy" id="2480587"/>
    <lineage>
        <taxon>Eukaryota</taxon>
        <taxon>Fungi</taxon>
        <taxon>Dikarya</taxon>
        <taxon>Basidiomycota</taxon>
        <taxon>Agaricomycotina</taxon>
        <taxon>Agaricomycetes</taxon>
        <taxon>Agaricomycetidae</taxon>
        <taxon>Agaricales</taxon>
        <taxon>Agaricineae</taxon>
        <taxon>Strophariaceae</taxon>
        <taxon>Psilocybe</taxon>
    </lineage>
</organism>
<protein>
    <submittedName>
        <fullName evidence="2">Uncharacterized protein</fullName>
    </submittedName>
</protein>
<evidence type="ECO:0000313" key="3">
    <source>
        <dbReference type="Proteomes" id="UP000567179"/>
    </source>
</evidence>
<evidence type="ECO:0000313" key="2">
    <source>
        <dbReference type="EMBL" id="KAF5315390.1"/>
    </source>
</evidence>
<gene>
    <name evidence="2" type="ORF">D9619_007463</name>
</gene>
<feature type="compositionally biased region" description="Basic and acidic residues" evidence="1">
    <location>
        <begin position="15"/>
        <end position="25"/>
    </location>
</feature>
<keyword evidence="3" id="KW-1185">Reference proteome</keyword>
<proteinExistence type="predicted"/>
<dbReference type="EMBL" id="JAACJJ010000043">
    <property type="protein sequence ID" value="KAF5315390.1"/>
    <property type="molecule type" value="Genomic_DNA"/>
</dbReference>
<feature type="region of interest" description="Disordered" evidence="1">
    <location>
        <begin position="1"/>
        <end position="33"/>
    </location>
</feature>
<dbReference type="AlphaFoldDB" id="A0A8H5B2K1"/>